<dbReference type="KEGG" id="ful:C4N20_04660"/>
<dbReference type="Proteomes" id="UP000249008">
    <property type="component" value="Chromosome 1"/>
</dbReference>
<keyword evidence="1" id="KW-0472">Membrane</keyword>
<reference evidence="2 3" key="1">
    <citation type="submission" date="2018-06" db="EMBL/GenBank/DDBJ databases">
        <authorList>
            <consortium name="Pathogen Informatics"/>
            <person name="Doyle S."/>
        </authorList>
    </citation>
    <scope>NUCLEOTIDE SEQUENCE [LARGE SCALE GENOMIC DNA]</scope>
    <source>
        <strain evidence="2 3">NCTC12112</strain>
    </source>
</reference>
<keyword evidence="1" id="KW-0812">Transmembrane</keyword>
<feature type="transmembrane region" description="Helical" evidence="1">
    <location>
        <begin position="136"/>
        <end position="153"/>
    </location>
</feature>
<dbReference type="EMBL" id="LS483487">
    <property type="protein sequence ID" value="SQJ13135.1"/>
    <property type="molecule type" value="Genomic_DNA"/>
</dbReference>
<feature type="transmembrane region" description="Helical" evidence="1">
    <location>
        <begin position="88"/>
        <end position="104"/>
    </location>
</feature>
<gene>
    <name evidence="2" type="ORF">NCTC12112_02817</name>
</gene>
<feature type="transmembrane region" description="Helical" evidence="1">
    <location>
        <begin position="36"/>
        <end position="52"/>
    </location>
</feature>
<accession>A0AAX2JEA7</accession>
<dbReference type="AlphaFoldDB" id="A0AAX2JEA7"/>
<protein>
    <submittedName>
        <fullName evidence="2">Uncharacterized protein</fullName>
    </submittedName>
</protein>
<feature type="transmembrane region" description="Helical" evidence="1">
    <location>
        <begin position="162"/>
        <end position="183"/>
    </location>
</feature>
<sequence>MTTKNYFILDIFLLSVMIGDLFLFKKLHSNLHQTLHNLLIIFIAIIYPIIYLKILKIIDRKSTFIFMIFQLLFLPSLVFIGLSSNRMIYKYYIMVFIILHIFQNKLLNFQVLISCLGYSYLIFQSFVIIIGTIENTILKIIFFSFFLILIYSFSKSILKKKIYLYNINKVFYLYFAHILIYVLCYT</sequence>
<organism evidence="2 3">
    <name type="scientific">Fusobacterium ulcerans</name>
    <dbReference type="NCBI Taxonomy" id="861"/>
    <lineage>
        <taxon>Bacteria</taxon>
        <taxon>Fusobacteriati</taxon>
        <taxon>Fusobacteriota</taxon>
        <taxon>Fusobacteriia</taxon>
        <taxon>Fusobacteriales</taxon>
        <taxon>Fusobacteriaceae</taxon>
        <taxon>Fusobacterium</taxon>
    </lineage>
</organism>
<evidence type="ECO:0000256" key="1">
    <source>
        <dbReference type="SAM" id="Phobius"/>
    </source>
</evidence>
<feature type="transmembrane region" description="Helical" evidence="1">
    <location>
        <begin position="64"/>
        <end position="82"/>
    </location>
</feature>
<keyword evidence="1" id="KW-1133">Transmembrane helix</keyword>
<name>A0AAX2JEA7_9FUSO</name>
<evidence type="ECO:0000313" key="3">
    <source>
        <dbReference type="Proteomes" id="UP000249008"/>
    </source>
</evidence>
<evidence type="ECO:0000313" key="2">
    <source>
        <dbReference type="EMBL" id="SQJ13135.1"/>
    </source>
</evidence>
<proteinExistence type="predicted"/>
<feature type="transmembrane region" description="Helical" evidence="1">
    <location>
        <begin position="7"/>
        <end position="24"/>
    </location>
</feature>